<sequence>MKAHVIDRIGGPEVLQLRDIPPVPPNADEVRVRVCAFGLNRVETYLRAGKMGPVDGMRVPGVEAVGEILEDPSGMFRVGQRVATVMGGLQFSRRGTYAEEVTVLRTNVIDLDGTELSWEELAALPLAYLTIWGALSRSLEIKSGQTILVRGATSTIGLAAVTYAKGQDLHVIATTRSKDRVEQLHIAGADSVIVDSGTISREVLRLHPDGIDAALEVVGASTLRDTARTLKPFGAVTVIGMLGGPPVLEKFNLMADLPPAVRLAFFPAQLLGSGALPLAHSPLHSIINDIAADRWPSHLQHTFAFDEVREAHEWIDSNRAHGKLVVRV</sequence>
<dbReference type="GeneID" id="93190493"/>
<dbReference type="SUPFAM" id="SSF51735">
    <property type="entry name" value="NAD(P)-binding Rossmann-fold domains"/>
    <property type="match status" value="1"/>
</dbReference>
<proteinExistence type="predicted"/>
<dbReference type="EMBL" id="CP090641">
    <property type="protein sequence ID" value="WFN20934.1"/>
    <property type="molecule type" value="Genomic_DNA"/>
</dbReference>
<evidence type="ECO:0000256" key="2">
    <source>
        <dbReference type="ARBA" id="ARBA00023002"/>
    </source>
</evidence>
<dbReference type="PANTHER" id="PTHR48106">
    <property type="entry name" value="QUINONE OXIDOREDUCTASE PIG3-RELATED"/>
    <property type="match status" value="1"/>
</dbReference>
<dbReference type="Gene3D" id="3.90.180.10">
    <property type="entry name" value="Medium-chain alcohol dehydrogenases, catalytic domain"/>
    <property type="match status" value="1"/>
</dbReference>
<dbReference type="InterPro" id="IPR036291">
    <property type="entry name" value="NAD(P)-bd_dom_sf"/>
</dbReference>
<dbReference type="AlphaFoldDB" id="A0A1E3FSY0"/>
<dbReference type="InterPro" id="IPR013149">
    <property type="entry name" value="ADH-like_C"/>
</dbReference>
<dbReference type="Gene3D" id="3.40.50.720">
    <property type="entry name" value="NAD(P)-binding Rossmann-like Domain"/>
    <property type="match status" value="1"/>
</dbReference>
<dbReference type="Pfam" id="PF08240">
    <property type="entry name" value="ADH_N"/>
    <property type="match status" value="1"/>
</dbReference>
<reference evidence="5 8" key="2">
    <citation type="submission" date="2021-03" db="EMBL/GenBank/DDBJ databases">
        <title>Clinical course, treatment and visual outcome of an outbreak of Burkholderia contaminans endophthalmitis following cataract surgery.</title>
        <authorList>
            <person name="Lind C."/>
            <person name="Olsen K."/>
            <person name="Angelsen N.K."/>
            <person name="Krefting E.A."/>
            <person name="Fossen K."/>
            <person name="Gravningen K."/>
            <person name="Depoorter E."/>
            <person name="Vandamme P."/>
            <person name="Bertelsen G."/>
        </authorList>
    </citation>
    <scope>NUCLEOTIDE SEQUENCE [LARGE SCALE GENOMIC DNA]</scope>
    <source>
        <strain evidence="5 8">51242556</strain>
    </source>
</reference>
<dbReference type="PANTHER" id="PTHR48106:SF18">
    <property type="entry name" value="QUINONE OXIDOREDUCTASE PIG3"/>
    <property type="match status" value="1"/>
</dbReference>
<name>A0A1E3FSY0_9BURK</name>
<dbReference type="SUPFAM" id="SSF50129">
    <property type="entry name" value="GroES-like"/>
    <property type="match status" value="1"/>
</dbReference>
<evidence type="ECO:0000313" key="9">
    <source>
        <dbReference type="Proteomes" id="UP001220209"/>
    </source>
</evidence>
<protein>
    <submittedName>
        <fullName evidence="4">Zinc-binding dehydrogenase</fullName>
    </submittedName>
</protein>
<dbReference type="EMBL" id="JAGEMX010000001">
    <property type="protein sequence ID" value="MBO1828216.1"/>
    <property type="molecule type" value="Genomic_DNA"/>
</dbReference>
<evidence type="ECO:0000259" key="3">
    <source>
        <dbReference type="SMART" id="SM00829"/>
    </source>
</evidence>
<evidence type="ECO:0000313" key="5">
    <source>
        <dbReference type="EMBL" id="MBO1828216.1"/>
    </source>
</evidence>
<dbReference type="InterPro" id="IPR011032">
    <property type="entry name" value="GroES-like_sf"/>
</dbReference>
<gene>
    <name evidence="5" type="ORF">J4M89_02355</name>
    <name evidence="4" type="ORF">JIN94_03755</name>
    <name evidence="6" type="ORF">LXE91_19720</name>
</gene>
<dbReference type="OrthoDB" id="9780520at2"/>
<keyword evidence="8" id="KW-1185">Reference proteome</keyword>
<dbReference type="SMART" id="SM00829">
    <property type="entry name" value="PKS_ER"/>
    <property type="match status" value="1"/>
</dbReference>
<reference evidence="6 9" key="3">
    <citation type="submission" date="2021-12" db="EMBL/GenBank/DDBJ databases">
        <title>Genomic and phenotypic characterization of three Burkholderia contaminans isolates recovered from different sources.</title>
        <authorList>
            <person name="Lopez De Volder A."/>
            <person name="Fan Y."/>
            <person name="Nunvar J."/>
            <person name="Herrera T."/>
            <person name="Timp W."/>
            <person name="Degrossi J."/>
        </authorList>
    </citation>
    <scope>NUCLEOTIDE SEQUENCE [LARGE SCALE GENOMIC DNA]</scope>
    <source>
        <strain evidence="6 9">LMG 23361</strain>
    </source>
</reference>
<accession>A0A1E3FSY0</accession>
<keyword evidence="1" id="KW-0521">NADP</keyword>
<dbReference type="InterPro" id="IPR020843">
    <property type="entry name" value="ER"/>
</dbReference>
<evidence type="ECO:0000313" key="7">
    <source>
        <dbReference type="Proteomes" id="UP000611459"/>
    </source>
</evidence>
<evidence type="ECO:0000313" key="6">
    <source>
        <dbReference type="EMBL" id="WFN20934.1"/>
    </source>
</evidence>
<dbReference type="GO" id="GO:0016651">
    <property type="term" value="F:oxidoreductase activity, acting on NAD(P)H"/>
    <property type="evidence" value="ECO:0007669"/>
    <property type="project" value="TreeGrafter"/>
</dbReference>
<dbReference type="Proteomes" id="UP000664048">
    <property type="component" value="Unassembled WGS sequence"/>
</dbReference>
<dbReference type="Proteomes" id="UP000611459">
    <property type="component" value="Unassembled WGS sequence"/>
</dbReference>
<evidence type="ECO:0000256" key="1">
    <source>
        <dbReference type="ARBA" id="ARBA00022857"/>
    </source>
</evidence>
<dbReference type="Pfam" id="PF00107">
    <property type="entry name" value="ADH_zinc_N"/>
    <property type="match status" value="1"/>
</dbReference>
<evidence type="ECO:0000313" key="8">
    <source>
        <dbReference type="Proteomes" id="UP000664048"/>
    </source>
</evidence>
<dbReference type="GO" id="GO:0070402">
    <property type="term" value="F:NADPH binding"/>
    <property type="evidence" value="ECO:0007669"/>
    <property type="project" value="TreeGrafter"/>
</dbReference>
<dbReference type="EMBL" id="JAENIB010000001">
    <property type="protein sequence ID" value="MBK1928989.1"/>
    <property type="molecule type" value="Genomic_DNA"/>
</dbReference>
<dbReference type="RefSeq" id="WP_039352828.1">
    <property type="nucleotide sequence ID" value="NZ_AP018357.1"/>
</dbReference>
<evidence type="ECO:0000313" key="4">
    <source>
        <dbReference type="EMBL" id="MBK1928989.1"/>
    </source>
</evidence>
<keyword evidence="2" id="KW-0560">Oxidoreductase</keyword>
<feature type="domain" description="Enoyl reductase (ER)" evidence="3">
    <location>
        <begin position="10"/>
        <end position="326"/>
    </location>
</feature>
<organism evidence="4 7">
    <name type="scientific">Burkholderia contaminans</name>
    <dbReference type="NCBI Taxonomy" id="488447"/>
    <lineage>
        <taxon>Bacteria</taxon>
        <taxon>Pseudomonadati</taxon>
        <taxon>Pseudomonadota</taxon>
        <taxon>Betaproteobacteria</taxon>
        <taxon>Burkholderiales</taxon>
        <taxon>Burkholderiaceae</taxon>
        <taxon>Burkholderia</taxon>
        <taxon>Burkholderia cepacia complex</taxon>
    </lineage>
</organism>
<dbReference type="Proteomes" id="UP001220209">
    <property type="component" value="Chromosome 2"/>
</dbReference>
<dbReference type="InterPro" id="IPR013154">
    <property type="entry name" value="ADH-like_N"/>
</dbReference>
<reference evidence="4" key="1">
    <citation type="submission" date="2021-01" db="EMBL/GenBank/DDBJ databases">
        <title>Outbreak of Burkholderia contaminns endophthalmitis traced to a clinical ventilation system.</title>
        <authorList>
            <person name="Lipuma J."/>
            <person name="Spilker T."/>
            <person name="Kratholm J."/>
        </authorList>
    </citation>
    <scope>NUCLEOTIDE SEQUENCE</scope>
    <source>
        <strain evidence="4">HI4954</strain>
    </source>
</reference>